<evidence type="ECO:0000256" key="3">
    <source>
        <dbReference type="SAM" id="MobiDB-lite"/>
    </source>
</evidence>
<proteinExistence type="inferred from homology"/>
<feature type="domain" description="CBM2" evidence="5">
    <location>
        <begin position="28"/>
        <end position="138"/>
    </location>
</feature>
<keyword evidence="2" id="KW-0326">Glycosidase</keyword>
<feature type="region of interest" description="Disordered" evidence="3">
    <location>
        <begin position="144"/>
        <end position="192"/>
    </location>
</feature>
<dbReference type="PROSITE" id="PS51173">
    <property type="entry name" value="CBM2"/>
    <property type="match status" value="1"/>
</dbReference>
<protein>
    <submittedName>
        <fullName evidence="6">Cellulose binding domain-containing protein</fullName>
    </submittedName>
</protein>
<dbReference type="Gene3D" id="2.60.40.290">
    <property type="match status" value="1"/>
</dbReference>
<feature type="chain" id="PRO_5039244087" evidence="4">
    <location>
        <begin position="21"/>
        <end position="426"/>
    </location>
</feature>
<dbReference type="SUPFAM" id="SSF49899">
    <property type="entry name" value="Concanavalin A-like lectins/glucanases"/>
    <property type="match status" value="1"/>
</dbReference>
<organism evidence="6 7">
    <name type="scientific">Actinoplanes lutulentus</name>
    <dbReference type="NCBI Taxonomy" id="1287878"/>
    <lineage>
        <taxon>Bacteria</taxon>
        <taxon>Bacillati</taxon>
        <taxon>Actinomycetota</taxon>
        <taxon>Actinomycetes</taxon>
        <taxon>Micromonosporales</taxon>
        <taxon>Micromonosporaceae</taxon>
        <taxon>Actinoplanes</taxon>
    </lineage>
</organism>
<keyword evidence="4" id="KW-0732">Signal</keyword>
<accession>A0A327ZG68</accession>
<comment type="caution">
    <text evidence="6">The sequence shown here is derived from an EMBL/GenBank/DDBJ whole genome shotgun (WGS) entry which is preliminary data.</text>
</comment>
<evidence type="ECO:0000256" key="4">
    <source>
        <dbReference type="SAM" id="SignalP"/>
    </source>
</evidence>
<name>A0A327ZG68_9ACTN</name>
<dbReference type="InterPro" id="IPR013319">
    <property type="entry name" value="GH11/12"/>
</dbReference>
<dbReference type="GO" id="GO:0030247">
    <property type="term" value="F:polysaccharide binding"/>
    <property type="evidence" value="ECO:0007669"/>
    <property type="project" value="UniProtKB-UniRule"/>
</dbReference>
<dbReference type="OrthoDB" id="8885070at2"/>
<evidence type="ECO:0000259" key="5">
    <source>
        <dbReference type="PROSITE" id="PS51173"/>
    </source>
</evidence>
<dbReference type="GO" id="GO:0008810">
    <property type="term" value="F:cellulase activity"/>
    <property type="evidence" value="ECO:0007669"/>
    <property type="project" value="InterPro"/>
</dbReference>
<dbReference type="Pfam" id="PF01670">
    <property type="entry name" value="Glyco_hydro_12"/>
    <property type="match status" value="1"/>
</dbReference>
<dbReference type="EMBL" id="QLMJ01000003">
    <property type="protein sequence ID" value="RAK40152.1"/>
    <property type="molecule type" value="Genomic_DNA"/>
</dbReference>
<dbReference type="InterPro" id="IPR013320">
    <property type="entry name" value="ConA-like_dom_sf"/>
</dbReference>
<dbReference type="RefSeq" id="WP_111648215.1">
    <property type="nucleotide sequence ID" value="NZ_JACHWI010000009.1"/>
</dbReference>
<keyword evidence="2" id="KW-0119">Carbohydrate metabolism</keyword>
<evidence type="ECO:0000313" key="7">
    <source>
        <dbReference type="Proteomes" id="UP000249341"/>
    </source>
</evidence>
<dbReference type="InterPro" id="IPR008965">
    <property type="entry name" value="CBM2/CBM3_carb-bd_dom_sf"/>
</dbReference>
<comment type="similarity">
    <text evidence="1 2">Belongs to the glycosyl hydrolase 12 (cellulase H) family.</text>
</comment>
<dbReference type="Gene3D" id="2.60.120.180">
    <property type="match status" value="1"/>
</dbReference>
<evidence type="ECO:0000256" key="2">
    <source>
        <dbReference type="RuleBase" id="RU361163"/>
    </source>
</evidence>
<dbReference type="Pfam" id="PF00553">
    <property type="entry name" value="CBM_2"/>
    <property type="match status" value="1"/>
</dbReference>
<sequence>MLAKRIVVPLSVLTVGAAAAVVGVLNADAAVATSCSVTYSVVNQWSSGFTGDVKIRNSGGTAIDGWTLGFTFPSGQKVASGWNGTWTQTGSAVTVKDAGWNKTLAAGAQVALGFNGTWSGSNTAPTGFTVNGVACGGAVATATASPTATATPTASKTATASPSASKTVAPTATSASPTPSKTPTATATATPTATVSKGVENCTDYAALVRGKYWVNNNVWGKADGTGSQCVWENGLSGDNLSWGTSWTWAGDNTKVKSYASAVLGWHWGWKATGTGLPVQLSAGKAVNASWNFQVTQTTSNVMNVAYDLWLHDMANPDWQNNPTDEVMVWLYKSGGAGPVGTKQATVTIAGTTWDLYKGNIGWEVYSFVRTSNTSSASLNLTDFTNDLAARGWLAKTKYLSSVQAGTEIFTGQGRLDTTAYSVKIG</sequence>
<dbReference type="InterPro" id="IPR001919">
    <property type="entry name" value="CBD2"/>
</dbReference>
<dbReference type="PANTHER" id="PTHR34002:SF9">
    <property type="entry name" value="XYLOGLUCAN-SPECIFIC ENDO-BETA-1,4-GLUCANASE A"/>
    <property type="match status" value="1"/>
</dbReference>
<dbReference type="InterPro" id="IPR002594">
    <property type="entry name" value="GH12"/>
</dbReference>
<evidence type="ECO:0000256" key="1">
    <source>
        <dbReference type="ARBA" id="ARBA00005519"/>
    </source>
</evidence>
<gene>
    <name evidence="6" type="ORF">B0I29_103180</name>
</gene>
<dbReference type="SUPFAM" id="SSF49384">
    <property type="entry name" value="Carbohydrate-binding domain"/>
    <property type="match status" value="1"/>
</dbReference>
<dbReference type="AlphaFoldDB" id="A0A327ZG68"/>
<dbReference type="GO" id="GO:0000272">
    <property type="term" value="P:polysaccharide catabolic process"/>
    <property type="evidence" value="ECO:0007669"/>
    <property type="project" value="UniProtKB-KW"/>
</dbReference>
<reference evidence="6 7" key="1">
    <citation type="submission" date="2018-06" db="EMBL/GenBank/DDBJ databases">
        <title>Genomic Encyclopedia of Type Strains, Phase III (KMG-III): the genomes of soil and plant-associated and newly described type strains.</title>
        <authorList>
            <person name="Whitman W."/>
        </authorList>
    </citation>
    <scope>NUCLEOTIDE SEQUENCE [LARGE SCALE GENOMIC DNA]</scope>
    <source>
        <strain evidence="6 7">CGMCC 4.7090</strain>
    </source>
</reference>
<keyword evidence="7" id="KW-1185">Reference proteome</keyword>
<dbReference type="Proteomes" id="UP000249341">
    <property type="component" value="Unassembled WGS sequence"/>
</dbReference>
<dbReference type="PANTHER" id="PTHR34002">
    <property type="entry name" value="BLR1656 PROTEIN"/>
    <property type="match status" value="1"/>
</dbReference>
<feature type="signal peptide" evidence="4">
    <location>
        <begin position="1"/>
        <end position="20"/>
    </location>
</feature>
<dbReference type="InterPro" id="IPR012291">
    <property type="entry name" value="CBM2_carb-bd_dom_sf"/>
</dbReference>
<dbReference type="SMART" id="SM00637">
    <property type="entry name" value="CBD_II"/>
    <property type="match status" value="1"/>
</dbReference>
<keyword evidence="2" id="KW-0624">Polysaccharide degradation</keyword>
<keyword evidence="2" id="KW-0378">Hydrolase</keyword>
<evidence type="ECO:0000313" key="6">
    <source>
        <dbReference type="EMBL" id="RAK40152.1"/>
    </source>
</evidence>